<accession>A0A2J7ZM55</accession>
<dbReference type="AlphaFoldDB" id="A0A2J7ZM55"/>
<name>A0A2J7ZM55_9CHLO</name>
<comment type="similarity">
    <text evidence="1">Belongs to the BCP1 family.</text>
</comment>
<dbReference type="Proteomes" id="UP000236333">
    <property type="component" value="Unassembled WGS sequence"/>
</dbReference>
<protein>
    <submittedName>
        <fullName evidence="3">Protein BCCIP</fullName>
    </submittedName>
</protein>
<reference evidence="3 4" key="1">
    <citation type="journal article" date="2017" name="Mol. Biol. Evol.">
        <title>The 4-celled Tetrabaena socialis nuclear genome reveals the essential components for genetic control of cell number at the origin of multicellularity in the volvocine lineage.</title>
        <authorList>
            <person name="Featherston J."/>
            <person name="Arakaki Y."/>
            <person name="Hanschen E.R."/>
            <person name="Ferris P.J."/>
            <person name="Michod R.E."/>
            <person name="Olson B.J.S.C."/>
            <person name="Nozaki H."/>
            <person name="Durand P.M."/>
        </authorList>
    </citation>
    <scope>NUCLEOTIDE SEQUENCE [LARGE SCALE GENOMIC DNA]</scope>
    <source>
        <strain evidence="3 4">NIES-571</strain>
    </source>
</reference>
<evidence type="ECO:0000313" key="3">
    <source>
        <dbReference type="EMBL" id="PNH01342.1"/>
    </source>
</evidence>
<dbReference type="InterPro" id="IPR025602">
    <property type="entry name" value="BCP1_family"/>
</dbReference>
<dbReference type="PANTHER" id="PTHR13261:SF0">
    <property type="entry name" value="BRCA2 AND CDKN1A-INTERACTING PROTEIN"/>
    <property type="match status" value="1"/>
</dbReference>
<dbReference type="PANTHER" id="PTHR13261">
    <property type="entry name" value="BRCA2 AND CDKN1A INTERACTING PROTEIN"/>
    <property type="match status" value="1"/>
</dbReference>
<proteinExistence type="inferred from homology"/>
<keyword evidence="4" id="KW-1185">Reference proteome</keyword>
<sequence length="187" mass="19404">MPKRKAQVGEVSGEEQGAQARRAKGTRKPAEAKPTAAEAAEAADEEQSEGDEERSSGDGEGGSGCGGDDDDDGSSSGGDESEEGEGEDGSGSSSSGTSGDSYPEASASGSESADDEEGEAYKQLLVLPPRPPQIDVDFEFFDPAERDFLGLKALLNTYLDGQQYDCSGLVNAIIQQGEEEQPLAFPE</sequence>
<comment type="caution">
    <text evidence="3">The sequence shown here is derived from an EMBL/GenBank/DDBJ whole genome shotgun (WGS) entry which is preliminary data.</text>
</comment>
<dbReference type="EMBL" id="PGGS01000928">
    <property type="protein sequence ID" value="PNH01342.1"/>
    <property type="molecule type" value="Genomic_DNA"/>
</dbReference>
<dbReference type="GO" id="GO:0005634">
    <property type="term" value="C:nucleus"/>
    <property type="evidence" value="ECO:0007669"/>
    <property type="project" value="TreeGrafter"/>
</dbReference>
<organism evidence="3 4">
    <name type="scientific">Tetrabaena socialis</name>
    <dbReference type="NCBI Taxonomy" id="47790"/>
    <lineage>
        <taxon>Eukaryota</taxon>
        <taxon>Viridiplantae</taxon>
        <taxon>Chlorophyta</taxon>
        <taxon>core chlorophytes</taxon>
        <taxon>Chlorophyceae</taxon>
        <taxon>CS clade</taxon>
        <taxon>Chlamydomonadales</taxon>
        <taxon>Tetrabaenaceae</taxon>
        <taxon>Tetrabaena</taxon>
    </lineage>
</organism>
<feature type="compositionally biased region" description="Acidic residues" evidence="2">
    <location>
        <begin position="41"/>
        <end position="52"/>
    </location>
</feature>
<feature type="region of interest" description="Disordered" evidence="2">
    <location>
        <begin position="1"/>
        <end position="124"/>
    </location>
</feature>
<gene>
    <name evidence="3" type="ORF">TSOC_012781</name>
</gene>
<feature type="compositionally biased region" description="Acidic residues" evidence="2">
    <location>
        <begin position="67"/>
        <end position="88"/>
    </location>
</feature>
<feature type="compositionally biased region" description="Low complexity" evidence="2">
    <location>
        <begin position="90"/>
        <end position="111"/>
    </location>
</feature>
<evidence type="ECO:0000256" key="2">
    <source>
        <dbReference type="SAM" id="MobiDB-lite"/>
    </source>
</evidence>
<dbReference type="Pfam" id="PF13862">
    <property type="entry name" value="BCCIP"/>
    <property type="match status" value="1"/>
</dbReference>
<dbReference type="OrthoDB" id="27543at2759"/>
<evidence type="ECO:0000256" key="1">
    <source>
        <dbReference type="ARBA" id="ARBA00006781"/>
    </source>
</evidence>
<evidence type="ECO:0000313" key="4">
    <source>
        <dbReference type="Proteomes" id="UP000236333"/>
    </source>
</evidence>